<evidence type="ECO:0000313" key="2">
    <source>
        <dbReference type="EMBL" id="KAJ5360015.1"/>
    </source>
</evidence>
<organism evidence="2 3">
    <name type="scientific">Penicillium concentricum</name>
    <dbReference type="NCBI Taxonomy" id="293559"/>
    <lineage>
        <taxon>Eukaryota</taxon>
        <taxon>Fungi</taxon>
        <taxon>Dikarya</taxon>
        <taxon>Ascomycota</taxon>
        <taxon>Pezizomycotina</taxon>
        <taxon>Eurotiomycetes</taxon>
        <taxon>Eurotiomycetidae</taxon>
        <taxon>Eurotiales</taxon>
        <taxon>Aspergillaceae</taxon>
        <taxon>Penicillium</taxon>
    </lineage>
</organism>
<reference evidence="2" key="1">
    <citation type="submission" date="2022-12" db="EMBL/GenBank/DDBJ databases">
        <authorList>
            <person name="Petersen C."/>
        </authorList>
    </citation>
    <scope>NUCLEOTIDE SEQUENCE</scope>
    <source>
        <strain evidence="2">IBT 3081</strain>
    </source>
</reference>
<protein>
    <submittedName>
        <fullName evidence="2">Uncharacterized protein</fullName>
    </submittedName>
</protein>
<accession>A0A9W9RI79</accession>
<dbReference type="Proteomes" id="UP001147752">
    <property type="component" value="Unassembled WGS sequence"/>
</dbReference>
<sequence length="94" mass="10771">MTTRMRKASQPTSMMTLVMKSAEEDKRKTEARLQEEPTKIYLPYVEKPMNYGQSYDSPDVEGQPANLDDNSGDRPSREDKGKAEMPSQEELLTR</sequence>
<dbReference type="GeneID" id="81466112"/>
<feature type="compositionally biased region" description="Basic and acidic residues" evidence="1">
    <location>
        <begin position="71"/>
        <end position="83"/>
    </location>
</feature>
<proteinExistence type="predicted"/>
<dbReference type="AlphaFoldDB" id="A0A9W9RI79"/>
<dbReference type="OrthoDB" id="5412936at2759"/>
<dbReference type="RefSeq" id="XP_056575501.1">
    <property type="nucleotide sequence ID" value="XM_056726929.1"/>
</dbReference>
<name>A0A9W9RI79_9EURO</name>
<evidence type="ECO:0000256" key="1">
    <source>
        <dbReference type="SAM" id="MobiDB-lite"/>
    </source>
</evidence>
<gene>
    <name evidence="2" type="ORF">N7517_009206</name>
</gene>
<evidence type="ECO:0000313" key="3">
    <source>
        <dbReference type="Proteomes" id="UP001147752"/>
    </source>
</evidence>
<feature type="region of interest" description="Disordered" evidence="1">
    <location>
        <begin position="1"/>
        <end position="94"/>
    </location>
</feature>
<feature type="compositionally biased region" description="Basic and acidic residues" evidence="1">
    <location>
        <begin position="21"/>
        <end position="38"/>
    </location>
</feature>
<comment type="caution">
    <text evidence="2">The sequence shown here is derived from an EMBL/GenBank/DDBJ whole genome shotgun (WGS) entry which is preliminary data.</text>
</comment>
<reference evidence="2" key="2">
    <citation type="journal article" date="2023" name="IMA Fungus">
        <title>Comparative genomic study of the Penicillium genus elucidates a diverse pangenome and 15 lateral gene transfer events.</title>
        <authorList>
            <person name="Petersen C."/>
            <person name="Sorensen T."/>
            <person name="Nielsen M.R."/>
            <person name="Sondergaard T.E."/>
            <person name="Sorensen J.L."/>
            <person name="Fitzpatrick D.A."/>
            <person name="Frisvad J.C."/>
            <person name="Nielsen K.L."/>
        </authorList>
    </citation>
    <scope>NUCLEOTIDE SEQUENCE</scope>
    <source>
        <strain evidence="2">IBT 3081</strain>
    </source>
</reference>
<keyword evidence="3" id="KW-1185">Reference proteome</keyword>
<dbReference type="EMBL" id="JAPZBT010000004">
    <property type="protein sequence ID" value="KAJ5360015.1"/>
    <property type="molecule type" value="Genomic_DNA"/>
</dbReference>